<evidence type="ECO:0000313" key="3">
    <source>
        <dbReference type="Proteomes" id="UP000827284"/>
    </source>
</evidence>
<protein>
    <submittedName>
        <fullName evidence="2">Uncharacterized protein</fullName>
    </submittedName>
</protein>
<dbReference type="EMBL" id="BQFW01000013">
    <property type="protein sequence ID" value="GJJ77625.1"/>
    <property type="molecule type" value="Genomic_DNA"/>
</dbReference>
<proteinExistence type="predicted"/>
<dbReference type="Proteomes" id="UP000827284">
    <property type="component" value="Unassembled WGS sequence"/>
</dbReference>
<sequence length="120" mass="13144">MLDEVKIRIHALRHELEWSSGSSSDQDRALGFGARARLASLLHQDEVKGSVATCATNSAHPLFEDLLWNNDPTSGRGTSTTFMYRMTADLSHSALLTRNSSTMTSVPNSPSTDSNVSRTY</sequence>
<accession>A0A9P3HJ24</accession>
<evidence type="ECO:0000256" key="1">
    <source>
        <dbReference type="SAM" id="MobiDB-lite"/>
    </source>
</evidence>
<reference evidence="2" key="2">
    <citation type="journal article" date="2022" name="Microbiol. Resour. Announc.">
        <title>Whole-Genome Sequence of Entomortierella parvispora E1425, a Mucoromycotan Fungus Associated with Burkholderiaceae-Related Endosymbiotic Bacteria.</title>
        <authorList>
            <person name="Herlambang A."/>
            <person name="Guo Y."/>
            <person name="Takashima Y."/>
            <person name="Narisawa K."/>
            <person name="Ohta H."/>
            <person name="Nishizawa T."/>
        </authorList>
    </citation>
    <scope>NUCLEOTIDE SEQUENCE</scope>
    <source>
        <strain evidence="2">E1425</strain>
    </source>
</reference>
<dbReference type="AlphaFoldDB" id="A0A9P3HJ24"/>
<evidence type="ECO:0000313" key="2">
    <source>
        <dbReference type="EMBL" id="GJJ77625.1"/>
    </source>
</evidence>
<comment type="caution">
    <text evidence="2">The sequence shown here is derived from an EMBL/GenBank/DDBJ whole genome shotgun (WGS) entry which is preliminary data.</text>
</comment>
<name>A0A9P3HJ24_9FUNG</name>
<reference evidence="2" key="1">
    <citation type="submission" date="2021-11" db="EMBL/GenBank/DDBJ databases">
        <authorList>
            <person name="Herlambang A."/>
            <person name="Guo Y."/>
            <person name="Takashima Y."/>
            <person name="Nishizawa T."/>
        </authorList>
    </citation>
    <scope>NUCLEOTIDE SEQUENCE</scope>
    <source>
        <strain evidence="2">E1425</strain>
    </source>
</reference>
<keyword evidence="3" id="KW-1185">Reference proteome</keyword>
<gene>
    <name evidence="2" type="ORF">EMPS_09984</name>
</gene>
<organism evidence="2 3">
    <name type="scientific">Entomortierella parvispora</name>
    <dbReference type="NCBI Taxonomy" id="205924"/>
    <lineage>
        <taxon>Eukaryota</taxon>
        <taxon>Fungi</taxon>
        <taxon>Fungi incertae sedis</taxon>
        <taxon>Mucoromycota</taxon>
        <taxon>Mortierellomycotina</taxon>
        <taxon>Mortierellomycetes</taxon>
        <taxon>Mortierellales</taxon>
        <taxon>Mortierellaceae</taxon>
        <taxon>Entomortierella</taxon>
    </lineage>
</organism>
<feature type="region of interest" description="Disordered" evidence="1">
    <location>
        <begin position="98"/>
        <end position="120"/>
    </location>
</feature>